<feature type="transmembrane region" description="Helical" evidence="6">
    <location>
        <begin position="58"/>
        <end position="78"/>
    </location>
</feature>
<feature type="transmembrane region" description="Helical" evidence="6">
    <location>
        <begin position="132"/>
        <end position="153"/>
    </location>
</feature>
<proteinExistence type="inferred from homology"/>
<evidence type="ECO:0000256" key="5">
    <source>
        <dbReference type="ARBA" id="ARBA00023136"/>
    </source>
</evidence>
<evidence type="ECO:0000256" key="6">
    <source>
        <dbReference type="SAM" id="Phobius"/>
    </source>
</evidence>
<dbReference type="Proteomes" id="UP001491310">
    <property type="component" value="Unassembled WGS sequence"/>
</dbReference>
<dbReference type="PANTHER" id="PTHR15876:SF8">
    <property type="entry name" value="TRANSMEMBRANE PROTEIN ADIPOCYTE-ASSOCIATED 1"/>
    <property type="match status" value="1"/>
</dbReference>
<dbReference type="InterPro" id="IPR018781">
    <property type="entry name" value="TPRA1/CAND2/CAND8"/>
</dbReference>
<feature type="transmembrane region" description="Helical" evidence="6">
    <location>
        <begin position="90"/>
        <end position="111"/>
    </location>
</feature>
<feature type="transmembrane region" description="Helical" evidence="6">
    <location>
        <begin position="173"/>
        <end position="193"/>
    </location>
</feature>
<reference evidence="7 8" key="1">
    <citation type="journal article" date="2024" name="Nat. Commun.">
        <title>Phylogenomics reveals the evolutionary origins of lichenization in chlorophyte algae.</title>
        <authorList>
            <person name="Puginier C."/>
            <person name="Libourel C."/>
            <person name="Otte J."/>
            <person name="Skaloud P."/>
            <person name="Haon M."/>
            <person name="Grisel S."/>
            <person name="Petersen M."/>
            <person name="Berrin J.G."/>
            <person name="Delaux P.M."/>
            <person name="Dal Grande F."/>
            <person name="Keller J."/>
        </authorList>
    </citation>
    <scope>NUCLEOTIDE SEQUENCE [LARGE SCALE GENOMIC DNA]</scope>
    <source>
        <strain evidence="7 8">SAG 216-7</strain>
    </source>
</reference>
<accession>A0ABR2YJT7</accession>
<feature type="transmembrane region" description="Helical" evidence="6">
    <location>
        <begin position="205"/>
        <end position="230"/>
    </location>
</feature>
<dbReference type="EMBL" id="JALJOT010000010">
    <property type="protein sequence ID" value="KAK9906684.1"/>
    <property type="molecule type" value="Genomic_DNA"/>
</dbReference>
<dbReference type="Pfam" id="PF10160">
    <property type="entry name" value="Tmemb_40"/>
    <property type="match status" value="1"/>
</dbReference>
<evidence type="ECO:0000313" key="8">
    <source>
        <dbReference type="Proteomes" id="UP001491310"/>
    </source>
</evidence>
<protein>
    <recommendedName>
        <fullName evidence="9">Transmembrane protein adipocyte-associated 1 homolog</fullName>
    </recommendedName>
</protein>
<gene>
    <name evidence="7" type="ORF">WJX75_006114</name>
</gene>
<evidence type="ECO:0008006" key="9">
    <source>
        <dbReference type="Google" id="ProtNLM"/>
    </source>
</evidence>
<comment type="subcellular location">
    <subcellularLocation>
        <location evidence="1">Membrane</location>
        <topology evidence="1">Multi-pass membrane protein</topology>
    </subcellularLocation>
</comment>
<keyword evidence="8" id="KW-1185">Reference proteome</keyword>
<keyword evidence="5 6" id="KW-0472">Membrane</keyword>
<evidence type="ECO:0000313" key="7">
    <source>
        <dbReference type="EMBL" id="KAK9906684.1"/>
    </source>
</evidence>
<keyword evidence="4 6" id="KW-1133">Transmembrane helix</keyword>
<comment type="caution">
    <text evidence="7">The sequence shown here is derived from an EMBL/GenBank/DDBJ whole genome shotgun (WGS) entry which is preliminary data.</text>
</comment>
<feature type="transmembrane region" description="Helical" evidence="6">
    <location>
        <begin position="19"/>
        <end position="38"/>
    </location>
</feature>
<evidence type="ECO:0000256" key="1">
    <source>
        <dbReference type="ARBA" id="ARBA00004141"/>
    </source>
</evidence>
<feature type="transmembrane region" description="Helical" evidence="6">
    <location>
        <begin position="242"/>
        <end position="262"/>
    </location>
</feature>
<organism evidence="7 8">
    <name type="scientific">Coccomyxa subellipsoidea</name>
    <dbReference type="NCBI Taxonomy" id="248742"/>
    <lineage>
        <taxon>Eukaryota</taxon>
        <taxon>Viridiplantae</taxon>
        <taxon>Chlorophyta</taxon>
        <taxon>core chlorophytes</taxon>
        <taxon>Trebouxiophyceae</taxon>
        <taxon>Trebouxiophyceae incertae sedis</taxon>
        <taxon>Coccomyxaceae</taxon>
        <taxon>Coccomyxa</taxon>
    </lineage>
</organism>
<evidence type="ECO:0000256" key="3">
    <source>
        <dbReference type="ARBA" id="ARBA00022692"/>
    </source>
</evidence>
<comment type="similarity">
    <text evidence="2">Belongs to the UPF0359 family.</text>
</comment>
<evidence type="ECO:0000256" key="2">
    <source>
        <dbReference type="ARBA" id="ARBA00010125"/>
    </source>
</evidence>
<dbReference type="PANTHER" id="PTHR15876">
    <property type="entry name" value="TRANSMEMBRANE PROTEIN ADIPOCYTE-ASSOCIATED 1"/>
    <property type="match status" value="1"/>
</dbReference>
<sequence>MGADICIDLVSPHSHGSTLIYTLLIGLPTVLFLVFLGWRLLPSIRKLQRSQSHIMTSYYAFLWVVGLLNVLRCLAFVAEVESSSPLLLNLLWLLTRFGLVMLEVSVVVFLLQGYLTSGREALIRTIWMSGAYAAFETVVASIYIFGAHVPLFLYGGSPEAPGDDLRWSKWGFWLAHTVLFLLVYALILILPNTKWRDRLPAKPSFYRYILVLFALNVLAGLGSILLGSGVAGGYCVYGLATFLYYAIYPPLLYLTFLSEFFWSSEELDMDLMYYSEMKEAGACFEEDDYDY</sequence>
<keyword evidence="3 6" id="KW-0812">Transmembrane</keyword>
<name>A0ABR2YJT7_9CHLO</name>
<evidence type="ECO:0000256" key="4">
    <source>
        <dbReference type="ARBA" id="ARBA00022989"/>
    </source>
</evidence>